<keyword evidence="1" id="KW-0238">DNA-binding</keyword>
<dbReference type="SUPFAM" id="SSF47413">
    <property type="entry name" value="lambda repressor-like DNA-binding domains"/>
    <property type="match status" value="1"/>
</dbReference>
<sequence length="398" mass="42795">MNESLAHIVGERVRFYRTTARKAKTVVAGLAGITPDYLYQIERGQKLPTLAVLAQLAEVLGVGLGDLVSRTHPEPPGCSMPEAADAIYRALTCPLPPQTTALPQRDLHREVLTAWHTWQTSPARYSTVTAELPGLIVAVREGLSGGAEDGRKAQACAADMYGLLRTVAKRIGRTDLSLLAADRAVCAAEAADDPVRVAGAQWNMTQVLLADHQYEGAEETALRGVQDLGSVMAQGNPDAAAMCGSLRLIAAVAAARRGNEWVARERLHDVVPLAGKTGERNACWTAFGPTNVAMYAVNVEVETGEAVEGLRLAERVEHGRSPSIERRVAFLIDQARGYQQRRDYASALVILQTAEAEAPEDLRHRPAAHQVMKAVVNKGNRTVGQQTARLAGRVGVLV</sequence>
<comment type="caution">
    <text evidence="3">The sequence shown here is derived from an EMBL/GenBank/DDBJ whole genome shotgun (WGS) entry which is preliminary data.</text>
</comment>
<dbReference type="InterPro" id="IPR001387">
    <property type="entry name" value="Cro/C1-type_HTH"/>
</dbReference>
<dbReference type="EMBL" id="JAAXLS010000059">
    <property type="protein sequence ID" value="NKQ58531.1"/>
    <property type="molecule type" value="Genomic_DNA"/>
</dbReference>
<dbReference type="PROSITE" id="PS50943">
    <property type="entry name" value="HTH_CROC1"/>
    <property type="match status" value="1"/>
</dbReference>
<reference evidence="3 4" key="1">
    <citation type="submission" date="2020-04" db="EMBL/GenBank/DDBJ databases">
        <title>Novel species.</title>
        <authorList>
            <person name="Teo W.F.A."/>
            <person name="Lipun K."/>
            <person name="Srisuk N."/>
            <person name="Duangmal K."/>
        </authorList>
    </citation>
    <scope>NUCLEOTIDE SEQUENCE [LARGE SCALE GENOMIC DNA]</scope>
    <source>
        <strain evidence="3 4">K13G38</strain>
    </source>
</reference>
<organism evidence="3 4">
    <name type="scientific">Amycolatopsis acididurans</name>
    <dbReference type="NCBI Taxonomy" id="2724524"/>
    <lineage>
        <taxon>Bacteria</taxon>
        <taxon>Bacillati</taxon>
        <taxon>Actinomycetota</taxon>
        <taxon>Actinomycetes</taxon>
        <taxon>Pseudonocardiales</taxon>
        <taxon>Pseudonocardiaceae</taxon>
        <taxon>Amycolatopsis</taxon>
    </lineage>
</organism>
<accession>A0ABX1JIS9</accession>
<dbReference type="PANTHER" id="PTHR46797">
    <property type="entry name" value="HTH-TYPE TRANSCRIPTIONAL REGULATOR"/>
    <property type="match status" value="1"/>
</dbReference>
<dbReference type="Proteomes" id="UP000715441">
    <property type="component" value="Unassembled WGS sequence"/>
</dbReference>
<proteinExistence type="predicted"/>
<dbReference type="PANTHER" id="PTHR46797:SF1">
    <property type="entry name" value="METHYLPHOSPHONATE SYNTHASE"/>
    <property type="match status" value="1"/>
</dbReference>
<dbReference type="CDD" id="cd00093">
    <property type="entry name" value="HTH_XRE"/>
    <property type="match status" value="1"/>
</dbReference>
<keyword evidence="4" id="KW-1185">Reference proteome</keyword>
<evidence type="ECO:0000259" key="2">
    <source>
        <dbReference type="PROSITE" id="PS50943"/>
    </source>
</evidence>
<evidence type="ECO:0000313" key="3">
    <source>
        <dbReference type="EMBL" id="NKQ58531.1"/>
    </source>
</evidence>
<dbReference type="SMART" id="SM00530">
    <property type="entry name" value="HTH_XRE"/>
    <property type="match status" value="1"/>
</dbReference>
<dbReference type="Gene3D" id="1.10.260.40">
    <property type="entry name" value="lambda repressor-like DNA-binding domains"/>
    <property type="match status" value="1"/>
</dbReference>
<evidence type="ECO:0000313" key="4">
    <source>
        <dbReference type="Proteomes" id="UP000715441"/>
    </source>
</evidence>
<dbReference type="InterPro" id="IPR050807">
    <property type="entry name" value="TransReg_Diox_bact_type"/>
</dbReference>
<protein>
    <submittedName>
        <fullName evidence="3">Helix-turn-helix transcriptional regulator</fullName>
    </submittedName>
</protein>
<dbReference type="RefSeq" id="WP_168522456.1">
    <property type="nucleotide sequence ID" value="NZ_JAAXLS010000059.1"/>
</dbReference>
<dbReference type="Pfam" id="PF13560">
    <property type="entry name" value="HTH_31"/>
    <property type="match status" value="1"/>
</dbReference>
<gene>
    <name evidence="3" type="ORF">HFP15_37355</name>
</gene>
<name>A0ABX1JIS9_9PSEU</name>
<evidence type="ECO:0000256" key="1">
    <source>
        <dbReference type="ARBA" id="ARBA00023125"/>
    </source>
</evidence>
<feature type="domain" description="HTH cro/C1-type" evidence="2">
    <location>
        <begin position="27"/>
        <end position="67"/>
    </location>
</feature>
<dbReference type="InterPro" id="IPR010982">
    <property type="entry name" value="Lambda_DNA-bd_dom_sf"/>
</dbReference>